<proteinExistence type="predicted"/>
<dbReference type="InterPro" id="IPR019787">
    <property type="entry name" value="Znf_PHD-finger"/>
</dbReference>
<keyword evidence="3" id="KW-0863">Zinc-finger</keyword>
<dbReference type="GO" id="GO:0005634">
    <property type="term" value="C:nucleus"/>
    <property type="evidence" value="ECO:0007669"/>
    <property type="project" value="UniProtKB-SubCell"/>
</dbReference>
<dbReference type="SMART" id="SM00249">
    <property type="entry name" value="PHD"/>
    <property type="match status" value="1"/>
</dbReference>
<dbReference type="InterPro" id="IPR001965">
    <property type="entry name" value="Znf_PHD"/>
</dbReference>
<dbReference type="EMBL" id="JAKUCV010002135">
    <property type="protein sequence ID" value="KAJ4843827.1"/>
    <property type="molecule type" value="Genomic_DNA"/>
</dbReference>
<feature type="compositionally biased region" description="Basic residues" evidence="6">
    <location>
        <begin position="449"/>
        <end position="464"/>
    </location>
</feature>
<dbReference type="OrthoDB" id="429143at2759"/>
<evidence type="ECO:0000313" key="9">
    <source>
        <dbReference type="Proteomes" id="UP001141552"/>
    </source>
</evidence>
<dbReference type="Pfam" id="PF16135">
    <property type="entry name" value="TDBD"/>
    <property type="match status" value="1"/>
</dbReference>
<evidence type="ECO:0000256" key="1">
    <source>
        <dbReference type="ARBA" id="ARBA00004123"/>
    </source>
</evidence>
<dbReference type="Gene3D" id="3.30.40.10">
    <property type="entry name" value="Zinc/RING finger domain, C3HC4 (zinc finger)"/>
    <property type="match status" value="1"/>
</dbReference>
<feature type="domain" description="Zinc finger PHD-type" evidence="7">
    <location>
        <begin position="630"/>
        <end position="691"/>
    </location>
</feature>
<dbReference type="GO" id="GO:0006357">
    <property type="term" value="P:regulation of transcription by RNA polymerase II"/>
    <property type="evidence" value="ECO:0007669"/>
    <property type="project" value="TreeGrafter"/>
</dbReference>
<dbReference type="SUPFAM" id="SSF55729">
    <property type="entry name" value="Acyl-CoA N-acyltransferases (Nat)"/>
    <property type="match status" value="1"/>
</dbReference>
<feature type="compositionally biased region" description="Basic residues" evidence="6">
    <location>
        <begin position="222"/>
        <end position="234"/>
    </location>
</feature>
<evidence type="ECO:0000256" key="2">
    <source>
        <dbReference type="ARBA" id="ARBA00022723"/>
    </source>
</evidence>
<keyword evidence="4" id="KW-0862">Zinc</keyword>
<protein>
    <recommendedName>
        <fullName evidence="7">Zinc finger PHD-type domain-containing protein</fullName>
    </recommendedName>
</protein>
<dbReference type="AlphaFoldDB" id="A0A9Q0JJZ5"/>
<comment type="subcellular location">
    <subcellularLocation>
        <location evidence="1">Nucleus</location>
    </subcellularLocation>
</comment>
<dbReference type="PANTHER" id="PTHR46309:SF1">
    <property type="entry name" value="PHD FINGER PROTEIN 12"/>
    <property type="match status" value="1"/>
</dbReference>
<dbReference type="InterPro" id="IPR013083">
    <property type="entry name" value="Znf_RING/FYVE/PHD"/>
</dbReference>
<evidence type="ECO:0000313" key="8">
    <source>
        <dbReference type="EMBL" id="KAJ4843827.1"/>
    </source>
</evidence>
<dbReference type="Pfam" id="PF00628">
    <property type="entry name" value="PHD"/>
    <property type="match status" value="1"/>
</dbReference>
<evidence type="ECO:0000256" key="6">
    <source>
        <dbReference type="SAM" id="MobiDB-lite"/>
    </source>
</evidence>
<accession>A0A9Q0JJZ5</accession>
<feature type="region of interest" description="Disordered" evidence="6">
    <location>
        <begin position="297"/>
        <end position="334"/>
    </location>
</feature>
<dbReference type="InterPro" id="IPR056511">
    <property type="entry name" value="IDM1_C"/>
</dbReference>
<dbReference type="InterPro" id="IPR011011">
    <property type="entry name" value="Znf_FYVE_PHD"/>
</dbReference>
<dbReference type="InterPro" id="IPR042163">
    <property type="entry name" value="PHF12"/>
</dbReference>
<reference evidence="8" key="2">
    <citation type="journal article" date="2023" name="Plants (Basel)">
        <title>Annotation of the Turnera subulata (Passifloraceae) Draft Genome Reveals the S-Locus Evolved after the Divergence of Turneroideae from Passifloroideae in a Stepwise Manner.</title>
        <authorList>
            <person name="Henning P.M."/>
            <person name="Roalson E.H."/>
            <person name="Mir W."/>
            <person name="McCubbin A.G."/>
            <person name="Shore J.S."/>
        </authorList>
    </citation>
    <scope>NUCLEOTIDE SEQUENCE</scope>
    <source>
        <strain evidence="8">F60SS</strain>
    </source>
</reference>
<feature type="compositionally biased region" description="Basic residues" evidence="6">
    <location>
        <begin position="255"/>
        <end position="264"/>
    </location>
</feature>
<feature type="region of interest" description="Disordered" evidence="6">
    <location>
        <begin position="144"/>
        <end position="282"/>
    </location>
</feature>
<dbReference type="GO" id="GO:0008270">
    <property type="term" value="F:zinc ion binding"/>
    <property type="evidence" value="ECO:0007669"/>
    <property type="project" value="UniProtKB-KW"/>
</dbReference>
<keyword evidence="5" id="KW-0539">Nucleus</keyword>
<reference evidence="8" key="1">
    <citation type="submission" date="2022-02" db="EMBL/GenBank/DDBJ databases">
        <authorList>
            <person name="Henning P.M."/>
            <person name="McCubbin A.G."/>
            <person name="Shore J.S."/>
        </authorList>
    </citation>
    <scope>NUCLEOTIDE SEQUENCE</scope>
    <source>
        <strain evidence="8">F60SS</strain>
        <tissue evidence="8">Leaves</tissue>
    </source>
</reference>
<feature type="region of interest" description="Disordered" evidence="6">
    <location>
        <begin position="422"/>
        <end position="470"/>
    </location>
</feature>
<feature type="region of interest" description="Disordered" evidence="6">
    <location>
        <begin position="1067"/>
        <end position="1142"/>
    </location>
</feature>
<dbReference type="Pfam" id="PF22970">
    <property type="entry name" value="DUF7028"/>
    <property type="match status" value="1"/>
</dbReference>
<dbReference type="SUPFAM" id="SSF57903">
    <property type="entry name" value="FYVE/PHD zinc finger"/>
    <property type="match status" value="1"/>
</dbReference>
<dbReference type="GO" id="GO:0003714">
    <property type="term" value="F:transcription corepressor activity"/>
    <property type="evidence" value="ECO:0007669"/>
    <property type="project" value="InterPro"/>
</dbReference>
<feature type="region of interest" description="Disordered" evidence="6">
    <location>
        <begin position="1"/>
        <end position="129"/>
    </location>
</feature>
<feature type="compositionally biased region" description="Basic and acidic residues" evidence="6">
    <location>
        <begin position="1105"/>
        <end position="1123"/>
    </location>
</feature>
<keyword evidence="2" id="KW-0479">Metal-binding</keyword>
<feature type="compositionally biased region" description="Basic and acidic residues" evidence="6">
    <location>
        <begin position="104"/>
        <end position="113"/>
    </location>
</feature>
<feature type="compositionally biased region" description="Basic and acidic residues" evidence="6">
    <location>
        <begin position="307"/>
        <end position="330"/>
    </location>
</feature>
<dbReference type="InterPro" id="IPR016181">
    <property type="entry name" value="Acyl_CoA_acyltransferase"/>
</dbReference>
<dbReference type="InterPro" id="IPR032308">
    <property type="entry name" value="TDBD"/>
</dbReference>
<feature type="compositionally biased region" description="Basic and acidic residues" evidence="6">
    <location>
        <begin position="1088"/>
        <end position="1097"/>
    </location>
</feature>
<dbReference type="InterPro" id="IPR054292">
    <property type="entry name" value="DUF7028"/>
</dbReference>
<dbReference type="Proteomes" id="UP001141552">
    <property type="component" value="Unassembled WGS sequence"/>
</dbReference>
<evidence type="ECO:0000259" key="7">
    <source>
        <dbReference type="SMART" id="SM00249"/>
    </source>
</evidence>
<dbReference type="Pfam" id="PF23209">
    <property type="entry name" value="IDM1_C"/>
    <property type="match status" value="1"/>
</dbReference>
<evidence type="ECO:0000256" key="4">
    <source>
        <dbReference type="ARBA" id="ARBA00022833"/>
    </source>
</evidence>
<organism evidence="8 9">
    <name type="scientific">Turnera subulata</name>
    <dbReference type="NCBI Taxonomy" id="218843"/>
    <lineage>
        <taxon>Eukaryota</taxon>
        <taxon>Viridiplantae</taxon>
        <taxon>Streptophyta</taxon>
        <taxon>Embryophyta</taxon>
        <taxon>Tracheophyta</taxon>
        <taxon>Spermatophyta</taxon>
        <taxon>Magnoliopsida</taxon>
        <taxon>eudicotyledons</taxon>
        <taxon>Gunneridae</taxon>
        <taxon>Pentapetalae</taxon>
        <taxon>rosids</taxon>
        <taxon>fabids</taxon>
        <taxon>Malpighiales</taxon>
        <taxon>Passifloraceae</taxon>
        <taxon>Turnera</taxon>
    </lineage>
</organism>
<evidence type="ECO:0000256" key="5">
    <source>
        <dbReference type="ARBA" id="ARBA00023242"/>
    </source>
</evidence>
<gene>
    <name evidence="8" type="ORF">Tsubulata_045588</name>
</gene>
<feature type="compositionally biased region" description="Basic and acidic residues" evidence="6">
    <location>
        <begin position="1130"/>
        <end position="1142"/>
    </location>
</feature>
<feature type="compositionally biased region" description="Basic and acidic residues" evidence="6">
    <location>
        <begin position="9"/>
        <end position="25"/>
    </location>
</feature>
<dbReference type="PANTHER" id="PTHR46309">
    <property type="entry name" value="PHD FINGER PROTEIN 12"/>
    <property type="match status" value="1"/>
</dbReference>
<name>A0A9Q0JJZ5_9ROSI</name>
<keyword evidence="9" id="KW-1185">Reference proteome</keyword>
<evidence type="ECO:0000256" key="3">
    <source>
        <dbReference type="ARBA" id="ARBA00022771"/>
    </source>
</evidence>
<sequence length="1164" mass="127334">MRKGLRSGVKAEARRDSGLEKHPKTSEAAPALVSDDSDGSGGDGGERKRRRINAGDSNGEGGDGGNVVEKAAVVRVLRSGNVMERASRRKKRPLPPPPPSPPLQREDVVAVHDDDTDAPDTGKHGDTDGCVEEVVYKGVDIAGNQLKRKRGRPFGSGSKSKLNAVGGGGEMKPKPKLGSPPKARDNADSGIIGIKKPKPGSPPNAKSGVLDVEHGRSMGMRKQMKKPKRGRPPKIKAEVKSDGQEEACDGDTPIKKLKPGRGRPPKVVDKATPDNVCKDAGTTTSLPVKKAVKFVSAQDGNLGSNETRQEGDTPKRNASTHKEKDGEKMRSTQKQAVRNKIVDLLLAAGWSIQHRPRAGRDYMDAVYVNPEGKTHWSVTLAYRVLKEHYEGGGAHSDSCQPGFKFTPLPDEEIHMLAKVVGKTRSDKDKKKKKLSKKGQIGKAGEVTGKKKKKQKMHKAIKRLRSSPSDEDDSAAIFAKEKVVSGRKARETLGRKGYSLMIRPPKDGMESGDGYVLYTGKRSVLSWMIDLGTVAVDGYIQYSKRRKASAVRKGRITMDGIQCDCCGQLFSIAGFEAHAGSKSCQPLKNIFLENGPSLLQCLLDTWYKQDEYVRKGFHLVDINGEDPNDDTCGMCGDGGDLICCDTCPSTFHQNCLEIEVGDYFLSLSLLLSLRLNEYIPILDFNASCILTIKFTSRTSYPEYEMYSDGNVVLGYGRYVLYCLCLHLFEFPSGIWHCIYCSCKFCGMVDGVNACQTDHDNAVPISALHTCCMCEEKCIDYHQSCVQVLDDANDGSSSSSFCGKKCQELHDRIQMLLGVRHELEEGFTWAFVRRFDIGSPTDIALRGMPQKIECNSKVAVASSVMDECFLPMEDNRSGVNLIRNIVYNFGQASLSLSLCVSNFNRLNYGSFLTAILERGDEIVAAASIRIHGNYLAEMPFIGTRHMYRRQGMCRRLLIGIESALCSLNVEKLVIPAISELRETWTSVFGFKPLGGLKQRMKNMNMMVFPGVDMLEKEVVKHQPPCDHTTHADVVESLKVVEHGAIMKPNMLSGASDKFCMATDKESDYSGVDKDGVHDPPACMPSAPSDELCRSADKSSDSSAVDKNGVHDPERLTIEVEGDHSPHSGSLTSEKRPHADSEVDHATLTKCKAESLCNSSSAPAVAL</sequence>
<comment type="caution">
    <text evidence="8">The sequence shown here is derived from an EMBL/GenBank/DDBJ whole genome shotgun (WGS) entry which is preliminary data.</text>
</comment>